<organism evidence="3 4">
    <name type="scientific">Diaphorina citri</name>
    <name type="common">Asian citrus psyllid</name>
    <dbReference type="NCBI Taxonomy" id="121845"/>
    <lineage>
        <taxon>Eukaryota</taxon>
        <taxon>Metazoa</taxon>
        <taxon>Ecdysozoa</taxon>
        <taxon>Arthropoda</taxon>
        <taxon>Hexapoda</taxon>
        <taxon>Insecta</taxon>
        <taxon>Pterygota</taxon>
        <taxon>Neoptera</taxon>
        <taxon>Paraneoptera</taxon>
        <taxon>Hemiptera</taxon>
        <taxon>Sternorrhyncha</taxon>
        <taxon>Psylloidea</taxon>
        <taxon>Psyllidae</taxon>
        <taxon>Diaphorininae</taxon>
        <taxon>Diaphorina</taxon>
    </lineage>
</organism>
<dbReference type="AlphaFoldDB" id="A0A1S3DIA4"/>
<gene>
    <name evidence="4" type="primary">LOC103518282</name>
</gene>
<dbReference type="SUPFAM" id="SSF50494">
    <property type="entry name" value="Trypsin-like serine proteases"/>
    <property type="match status" value="1"/>
</dbReference>
<protein>
    <recommendedName>
        <fullName evidence="1">Peroxisomal leader peptide-processing protease</fullName>
        <ecNumber evidence="1">3.4.21.-</ecNumber>
    </recommendedName>
</protein>
<keyword evidence="1" id="KW-0576">Peroxisome</keyword>
<dbReference type="GO" id="GO:0004252">
    <property type="term" value="F:serine-type endopeptidase activity"/>
    <property type="evidence" value="ECO:0007669"/>
    <property type="project" value="InterPro"/>
</dbReference>
<sequence>MSNPAQNSRGYGSPSRNGKRSENGARYNGNNVEATTIFKNNSNSTALNACKVVKDTTKNTVENGDIFDQAGNRVNESLDNELSLCNILRKTKASDTKFNAPDNQRVRNGDNVVKELIGKENGSVTKELSGKGNDDSVRKELGDKRNDSVIVRPCLVYKMTEVEETLRRIFRTQDFKINDTNASENELFFHLASTVVIFGTSKVNLFPMLATLLSSLSAPVLGHPMLVVTHPFHHHALRYSWSAGIVSSILNGSPVFLTDATVSPSAESSPVFSPDGGLLGIIVCSLFHTKEEFISFSLGMSLQSIFEGIVKPPPRAPLFHSDVSRQVVLVRCGNSWGSGIILDTDSGIVLTCQHLLTNI</sequence>
<keyword evidence="1" id="KW-0720">Serine protease</keyword>
<dbReference type="PANTHER" id="PTHR21004:SF0">
    <property type="entry name" value="PEROXISOMAL LEADER PEPTIDE-PROCESSING PROTEASE"/>
    <property type="match status" value="1"/>
</dbReference>
<dbReference type="PANTHER" id="PTHR21004">
    <property type="entry name" value="SERINE PROTEASE-RELATED"/>
    <property type="match status" value="1"/>
</dbReference>
<comment type="similarity">
    <text evidence="1">Belongs to the peptidase S1B family.</text>
</comment>
<dbReference type="RefSeq" id="XP_008481562.1">
    <property type="nucleotide sequence ID" value="XM_008483340.1"/>
</dbReference>
<comment type="function">
    <text evidence="1">Peroxisomal protease that mediates both the removal of the leader peptide from proteins containing a PTS2 target sequence and processes several PTS1-containing proteins. Catalyzes the processing of PTS1-proteins involved in the peroxisomal beta-oxidation of fatty acids.</text>
</comment>
<evidence type="ECO:0000256" key="2">
    <source>
        <dbReference type="SAM" id="MobiDB-lite"/>
    </source>
</evidence>
<feature type="compositionally biased region" description="Polar residues" evidence="2">
    <location>
        <begin position="1"/>
        <end position="16"/>
    </location>
</feature>
<dbReference type="InterPro" id="IPR009003">
    <property type="entry name" value="Peptidase_S1_PA"/>
</dbReference>
<dbReference type="EC" id="3.4.21.-" evidence="1"/>
<keyword evidence="3" id="KW-1185">Reference proteome</keyword>
<evidence type="ECO:0000313" key="4">
    <source>
        <dbReference type="RefSeq" id="XP_008481562.1"/>
    </source>
</evidence>
<accession>A0A1S3DIA4</accession>
<comment type="subcellular location">
    <subcellularLocation>
        <location evidence="1">Peroxisome</location>
    </subcellularLocation>
</comment>
<evidence type="ECO:0000313" key="3">
    <source>
        <dbReference type="Proteomes" id="UP000079169"/>
    </source>
</evidence>
<comment type="PTM">
    <text evidence="1">The full-lengh TYSND1 is the active the proteolytic processing of PTS1- and PTS2-proteins and in self-cleavage, and intermolecular self-cleavage of TYSND1 down-regulates its protease activity.</text>
</comment>
<dbReference type="STRING" id="121845.A0A1S3DIA4"/>
<keyword evidence="1" id="KW-0378">Hydrolase</keyword>
<dbReference type="GeneID" id="103518282"/>
<dbReference type="Proteomes" id="UP000079169">
    <property type="component" value="Unplaced"/>
</dbReference>
<dbReference type="GO" id="GO:0031998">
    <property type="term" value="P:regulation of fatty acid beta-oxidation"/>
    <property type="evidence" value="ECO:0007669"/>
    <property type="project" value="TreeGrafter"/>
</dbReference>
<dbReference type="GO" id="GO:0005777">
    <property type="term" value="C:peroxisome"/>
    <property type="evidence" value="ECO:0007669"/>
    <property type="project" value="UniProtKB-SubCell"/>
</dbReference>
<reference evidence="4" key="1">
    <citation type="submission" date="2025-08" db="UniProtKB">
        <authorList>
            <consortium name="RefSeq"/>
        </authorList>
    </citation>
    <scope>IDENTIFICATION</scope>
</reference>
<feature type="region of interest" description="Disordered" evidence="2">
    <location>
        <begin position="1"/>
        <end position="28"/>
    </location>
</feature>
<keyword evidence="1" id="KW-0645">Protease</keyword>
<evidence type="ECO:0000256" key="1">
    <source>
        <dbReference type="PIRNR" id="PIRNR037989"/>
    </source>
</evidence>
<name>A0A1S3DIA4_DIACI</name>
<proteinExistence type="inferred from homology"/>
<dbReference type="PaxDb" id="121845-A0A1S3DIA4"/>
<dbReference type="GO" id="GO:0016485">
    <property type="term" value="P:protein processing"/>
    <property type="evidence" value="ECO:0007669"/>
    <property type="project" value="InterPro"/>
</dbReference>
<dbReference type="KEGG" id="dci:103518282"/>
<dbReference type="InterPro" id="IPR039245">
    <property type="entry name" value="TYSND1/DEG15"/>
</dbReference>